<dbReference type="PANTHER" id="PTHR36844">
    <property type="entry name" value="PROTEASE PRSW"/>
    <property type="match status" value="1"/>
</dbReference>
<dbReference type="PANTHER" id="PTHR36844:SF1">
    <property type="entry name" value="PROTEASE PRSW"/>
    <property type="match status" value="1"/>
</dbReference>
<evidence type="ECO:0000313" key="2">
    <source>
        <dbReference type="EMBL" id="SUP60600.1"/>
    </source>
</evidence>
<keyword evidence="1" id="KW-1133">Transmembrane helix</keyword>
<accession>A0A380P5X0</accession>
<evidence type="ECO:0008006" key="4">
    <source>
        <dbReference type="Google" id="ProtNLM"/>
    </source>
</evidence>
<dbReference type="GO" id="GO:0008233">
    <property type="term" value="F:peptidase activity"/>
    <property type="evidence" value="ECO:0007669"/>
    <property type="project" value="InterPro"/>
</dbReference>
<feature type="transmembrane region" description="Helical" evidence="1">
    <location>
        <begin position="186"/>
        <end position="207"/>
    </location>
</feature>
<dbReference type="RefSeq" id="WP_100454075.1">
    <property type="nucleotide sequence ID" value="NZ_UHID01000007.1"/>
</dbReference>
<evidence type="ECO:0000313" key="3">
    <source>
        <dbReference type="Proteomes" id="UP000254150"/>
    </source>
</evidence>
<keyword evidence="1" id="KW-0812">Transmembrane</keyword>
<feature type="transmembrane region" description="Helical" evidence="1">
    <location>
        <begin position="219"/>
        <end position="246"/>
    </location>
</feature>
<dbReference type="AlphaFoldDB" id="A0A380P5X0"/>
<dbReference type="InterPro" id="IPR026898">
    <property type="entry name" value="PrsW"/>
</dbReference>
<organism evidence="2 3">
    <name type="scientific">Streptomyces griseus</name>
    <dbReference type="NCBI Taxonomy" id="1911"/>
    <lineage>
        <taxon>Bacteria</taxon>
        <taxon>Bacillati</taxon>
        <taxon>Actinomycetota</taxon>
        <taxon>Actinomycetes</taxon>
        <taxon>Kitasatosporales</taxon>
        <taxon>Streptomycetaceae</taxon>
        <taxon>Streptomyces</taxon>
    </lineage>
</organism>
<keyword evidence="1" id="KW-0472">Membrane</keyword>
<proteinExistence type="predicted"/>
<feature type="transmembrane region" description="Helical" evidence="1">
    <location>
        <begin position="46"/>
        <end position="67"/>
    </location>
</feature>
<feature type="transmembrane region" description="Helical" evidence="1">
    <location>
        <begin position="111"/>
        <end position="130"/>
    </location>
</feature>
<dbReference type="EMBL" id="UHID01000007">
    <property type="protein sequence ID" value="SUP60600.1"/>
    <property type="molecule type" value="Genomic_DNA"/>
</dbReference>
<name>A0A380P5X0_STRGR</name>
<feature type="transmembrane region" description="Helical" evidence="1">
    <location>
        <begin position="79"/>
        <end position="99"/>
    </location>
</feature>
<protein>
    <recommendedName>
        <fullName evidence="4">PrsW family intramembrane metalloprotease</fullName>
    </recommendedName>
</protein>
<sequence>MAPDRQPAPARGVRHGPRPWLVIFVVGLLLWLLTVAVTFSTRNANLIPTLVLLGSFLVPVTFVAWAFDRAGPDGVLTPQRLMAAFLAGGTLGVLGASVLESSLLRPSPWMWLGVGLIEEGVKIAALWLMAARLRPHRPRDGMVLGAAVGFGFAALESSGYALTALLTVKGLSLTDLVQTEILRGLLAPFGHGLWTAIAGGVLFAASARSGRLRLTGSVVAAWLGLSVLHALWDAMHAVAAALALLFTGTDWQWHLLETGYVPRPTSAQVGFITGLQWGGWLVVSLVALGWLRALARRTRPLDAAAGERTAPSWPGWGER</sequence>
<evidence type="ECO:0000256" key="1">
    <source>
        <dbReference type="SAM" id="Phobius"/>
    </source>
</evidence>
<feature type="transmembrane region" description="Helical" evidence="1">
    <location>
        <begin position="20"/>
        <end position="40"/>
    </location>
</feature>
<gene>
    <name evidence="2" type="ORF">NCTC7807_04671</name>
</gene>
<reference evidence="2 3" key="1">
    <citation type="submission" date="2018-06" db="EMBL/GenBank/DDBJ databases">
        <authorList>
            <consortium name="Pathogen Informatics"/>
            <person name="Doyle S."/>
        </authorList>
    </citation>
    <scope>NUCLEOTIDE SEQUENCE [LARGE SCALE GENOMIC DNA]</scope>
    <source>
        <strain evidence="2 3">NCTC7807</strain>
    </source>
</reference>
<dbReference type="Proteomes" id="UP000254150">
    <property type="component" value="Unassembled WGS sequence"/>
</dbReference>
<feature type="transmembrane region" description="Helical" evidence="1">
    <location>
        <begin position="142"/>
        <end position="166"/>
    </location>
</feature>
<feature type="transmembrane region" description="Helical" evidence="1">
    <location>
        <begin position="266"/>
        <end position="291"/>
    </location>
</feature>
<dbReference type="Pfam" id="PF13367">
    <property type="entry name" value="PrsW-protease"/>
    <property type="match status" value="1"/>
</dbReference>